<evidence type="ECO:0000313" key="3">
    <source>
        <dbReference type="Proteomes" id="UP000245790"/>
    </source>
</evidence>
<dbReference type="AlphaFoldDB" id="A0A316FYJ2"/>
<keyword evidence="1" id="KW-1133">Transmembrane helix</keyword>
<dbReference type="RefSeq" id="WP_109761732.1">
    <property type="nucleotide sequence ID" value="NZ_QGGU01000002.1"/>
</dbReference>
<gene>
    <name evidence="2" type="ORF">C8D97_10247</name>
</gene>
<keyword evidence="3" id="KW-1185">Reference proteome</keyword>
<evidence type="ECO:0000313" key="2">
    <source>
        <dbReference type="EMBL" id="PWK53659.1"/>
    </source>
</evidence>
<evidence type="ECO:0008006" key="4">
    <source>
        <dbReference type="Google" id="ProtNLM"/>
    </source>
</evidence>
<keyword evidence="1" id="KW-0472">Membrane</keyword>
<name>A0A316FYJ2_9GAMM</name>
<dbReference type="EMBL" id="QGGU01000002">
    <property type="protein sequence ID" value="PWK53659.1"/>
    <property type="molecule type" value="Genomic_DNA"/>
</dbReference>
<comment type="caution">
    <text evidence="2">The sequence shown here is derived from an EMBL/GenBank/DDBJ whole genome shotgun (WGS) entry which is preliminary data.</text>
</comment>
<dbReference type="OrthoDB" id="9785445at2"/>
<protein>
    <recommendedName>
        <fullName evidence="4">Cytochrome oxidase Cu insertion factor (SCO1/SenC/PrrC family)</fullName>
    </recommendedName>
</protein>
<proteinExistence type="predicted"/>
<accession>A0A316FYJ2</accession>
<organism evidence="2 3">
    <name type="scientific">Pleionea mediterranea</name>
    <dbReference type="NCBI Taxonomy" id="523701"/>
    <lineage>
        <taxon>Bacteria</taxon>
        <taxon>Pseudomonadati</taxon>
        <taxon>Pseudomonadota</taxon>
        <taxon>Gammaproteobacteria</taxon>
        <taxon>Oceanospirillales</taxon>
        <taxon>Pleioneaceae</taxon>
        <taxon>Pleionea</taxon>
    </lineage>
</organism>
<dbReference type="Proteomes" id="UP000245790">
    <property type="component" value="Unassembled WGS sequence"/>
</dbReference>
<reference evidence="2 3" key="1">
    <citation type="submission" date="2018-05" db="EMBL/GenBank/DDBJ databases">
        <title>Genomic Encyclopedia of Type Strains, Phase IV (KMG-IV): sequencing the most valuable type-strain genomes for metagenomic binning, comparative biology and taxonomic classification.</title>
        <authorList>
            <person name="Goeker M."/>
        </authorList>
    </citation>
    <scope>NUCLEOTIDE SEQUENCE [LARGE SCALE GENOMIC DNA]</scope>
    <source>
        <strain evidence="2 3">DSM 25350</strain>
    </source>
</reference>
<evidence type="ECO:0000256" key="1">
    <source>
        <dbReference type="SAM" id="Phobius"/>
    </source>
</evidence>
<sequence length="219" mass="24877">MDFNEAPEKNEAANNSKNKITLLALAVVFIAPVLFAYLAYFGGWFQGGSKSKGEVIAEPWHIDDLRVTDSNFGKWVDSPYMGKWNWLLVMDDNQCLEQCQINWFLLQQTHLGLAKNVEKNNFLLVLNDSELELEGEWASIDVMQTEMSGQRILLNKGDLQGFNSKPMPVNGIYLVDPLGNIFMRYDLITNKQQAPLKSKDLRSDISRVMRVLGVSVKDE</sequence>
<keyword evidence="1" id="KW-0812">Transmembrane</keyword>
<feature type="transmembrane region" description="Helical" evidence="1">
    <location>
        <begin position="20"/>
        <end position="42"/>
    </location>
</feature>